<name>A0AAV5TH37_9BILA</name>
<dbReference type="AlphaFoldDB" id="A0AAV5TH37"/>
<keyword evidence="2" id="KW-1185">Reference proteome</keyword>
<reference evidence="1" key="1">
    <citation type="submission" date="2023-10" db="EMBL/GenBank/DDBJ databases">
        <title>Genome assembly of Pristionchus species.</title>
        <authorList>
            <person name="Yoshida K."/>
            <person name="Sommer R.J."/>
        </authorList>
    </citation>
    <scope>NUCLEOTIDE SEQUENCE</scope>
    <source>
        <strain evidence="1">RS0144</strain>
    </source>
</reference>
<feature type="non-terminal residue" evidence="1">
    <location>
        <position position="1"/>
    </location>
</feature>
<evidence type="ECO:0000313" key="2">
    <source>
        <dbReference type="Proteomes" id="UP001432027"/>
    </source>
</evidence>
<evidence type="ECO:0000313" key="1">
    <source>
        <dbReference type="EMBL" id="GMS93614.1"/>
    </source>
</evidence>
<protein>
    <submittedName>
        <fullName evidence="1">Uncharacterized protein</fullName>
    </submittedName>
</protein>
<proteinExistence type="predicted"/>
<sequence length="98" mass="10261">PNSITARLAGFDNALDGNEDGCPFAYKTPDGLPSFPGFSIMTSPPMLSVAVGKKGMELQTEAILPSDEIHDITVDGLFSSPGWNGCTKPTSGGLQAFR</sequence>
<dbReference type="Proteomes" id="UP001432027">
    <property type="component" value="Unassembled WGS sequence"/>
</dbReference>
<accession>A0AAV5TH37</accession>
<gene>
    <name evidence="1" type="ORF">PENTCL1PPCAC_15789</name>
</gene>
<feature type="non-terminal residue" evidence="1">
    <location>
        <position position="98"/>
    </location>
</feature>
<dbReference type="EMBL" id="BTSX01000004">
    <property type="protein sequence ID" value="GMS93614.1"/>
    <property type="molecule type" value="Genomic_DNA"/>
</dbReference>
<comment type="caution">
    <text evidence="1">The sequence shown here is derived from an EMBL/GenBank/DDBJ whole genome shotgun (WGS) entry which is preliminary data.</text>
</comment>
<organism evidence="1 2">
    <name type="scientific">Pristionchus entomophagus</name>
    <dbReference type="NCBI Taxonomy" id="358040"/>
    <lineage>
        <taxon>Eukaryota</taxon>
        <taxon>Metazoa</taxon>
        <taxon>Ecdysozoa</taxon>
        <taxon>Nematoda</taxon>
        <taxon>Chromadorea</taxon>
        <taxon>Rhabditida</taxon>
        <taxon>Rhabditina</taxon>
        <taxon>Diplogasteromorpha</taxon>
        <taxon>Diplogasteroidea</taxon>
        <taxon>Neodiplogasteridae</taxon>
        <taxon>Pristionchus</taxon>
    </lineage>
</organism>